<sequence>MGSDLKREILALLREDEEFRYAVMGLLGIADIRASIDKLVRAIGELKDVVAKHGEEIGELRKAVEALSKSVEGLRSSVDSLRGTVEILSRSSEDSRRVVEVLSEDVRRHGEAILLMQNTVEKLASSVTALGYRYGLFTEEAFRESVKYLVSDLLKVYQVRRWTYFDGEGVVFGHPSVIDVDVLVRDNEHVLVEYKAAIDRGDVAELYREGLLYERVNKVKPRLLIVGPAIRRRALELAEELGVEVRAPEVI</sequence>
<proteinExistence type="predicted"/>
<dbReference type="InterPro" id="IPR024271">
    <property type="entry name" value="DUF3782"/>
</dbReference>
<dbReference type="EMBL" id="CP002590">
    <property type="protein sequence ID" value="AEA11655.1"/>
    <property type="molecule type" value="Genomic_DNA"/>
</dbReference>
<dbReference type="Pfam" id="PF07788">
    <property type="entry name" value="PDDEXK_10"/>
    <property type="match status" value="1"/>
</dbReference>
<dbReference type="RefSeq" id="WP_013678991.1">
    <property type="nucleotide sequence ID" value="NC_015315.1"/>
</dbReference>
<reference key="2">
    <citation type="submission" date="2011-03" db="EMBL/GenBank/DDBJ databases">
        <title>Complete genome sequence of the thermoacidophilic crenarchaeon Thermoproteus uzoniensis 768-20.</title>
        <authorList>
            <person name="Mardanov A.V."/>
            <person name="Gumerov V.M."/>
            <person name="Beletsky A.V."/>
            <person name="Prokofeva M.I."/>
            <person name="Bonch-Osmolovskaya E.A."/>
            <person name="Ravin N.V."/>
            <person name="Skryabin K.G."/>
        </authorList>
    </citation>
    <scope>NUCLEOTIDE SEQUENCE</scope>
    <source>
        <strain>768-20</strain>
    </source>
</reference>
<reference evidence="1 2" key="1">
    <citation type="journal article" date="2011" name="J. Bacteriol.">
        <title>Complete genome sequence of the thermoacidophilic crenarchaeon Thermoproteus uzoniensis 768-20.</title>
        <authorList>
            <person name="Mardanov A.V."/>
            <person name="Gumerov V.M."/>
            <person name="Beletsky A.V."/>
            <person name="Prokofeva M.I."/>
            <person name="Bonch-Osmolovskaya E.A."/>
            <person name="Ravin N.V."/>
            <person name="Skryabin K.G."/>
        </authorList>
    </citation>
    <scope>NUCLEOTIDE SEQUENCE [LARGE SCALE GENOMIC DNA]</scope>
    <source>
        <strain evidence="1 2">768-20</strain>
    </source>
</reference>
<keyword evidence="2" id="KW-1185">Reference proteome</keyword>
<evidence type="ECO:0000313" key="2">
    <source>
        <dbReference type="Proteomes" id="UP000008138"/>
    </source>
</evidence>
<dbReference type="Gene3D" id="1.10.287.950">
    <property type="entry name" value="Methyl-accepting chemotaxis protein"/>
    <property type="match status" value="1"/>
</dbReference>
<dbReference type="eggNOG" id="arCOG01423">
    <property type="taxonomic scope" value="Archaea"/>
</dbReference>
<dbReference type="PANTHER" id="PTHR34314">
    <property type="entry name" value="CRENARCHAEAL PROTEIN, PUTATIVE-RELATED"/>
    <property type="match status" value="1"/>
</dbReference>
<gene>
    <name evidence="1" type="ordered locus">TUZN_0155</name>
</gene>
<dbReference type="Proteomes" id="UP000008138">
    <property type="component" value="Chromosome"/>
</dbReference>
<evidence type="ECO:0000313" key="1">
    <source>
        <dbReference type="EMBL" id="AEA11655.1"/>
    </source>
</evidence>
<evidence type="ECO:0008006" key="3">
    <source>
        <dbReference type="Google" id="ProtNLM"/>
    </source>
</evidence>
<accession>F2L1I5</accession>
<dbReference type="HOGENOM" id="CLU_064028_2_1_2"/>
<name>F2L1I5_THEU7</name>
<dbReference type="GeneID" id="10359704"/>
<protein>
    <recommendedName>
        <fullName evidence="3">DUF3782 domain-containing protein</fullName>
    </recommendedName>
</protein>
<dbReference type="STRING" id="999630.TUZN_0155"/>
<organism evidence="1 2">
    <name type="scientific">Thermoproteus uzoniensis (strain 768-20)</name>
    <dbReference type="NCBI Taxonomy" id="999630"/>
    <lineage>
        <taxon>Archaea</taxon>
        <taxon>Thermoproteota</taxon>
        <taxon>Thermoprotei</taxon>
        <taxon>Thermoproteales</taxon>
        <taxon>Thermoproteaceae</taxon>
        <taxon>Thermoproteus</taxon>
    </lineage>
</organism>
<dbReference type="AlphaFoldDB" id="F2L1I5"/>
<dbReference type="InterPro" id="IPR012431">
    <property type="entry name" value="PDDEXK_10"/>
</dbReference>
<dbReference type="PANTHER" id="PTHR34314:SF6">
    <property type="entry name" value="DUF3782 DOMAIN-CONTAINING PROTEIN"/>
    <property type="match status" value="1"/>
</dbReference>
<dbReference type="KEGG" id="tuz:TUZN_0155"/>
<dbReference type="Pfam" id="PF12644">
    <property type="entry name" value="DUF3782"/>
    <property type="match status" value="1"/>
</dbReference>